<dbReference type="InterPro" id="IPR029055">
    <property type="entry name" value="Ntn_hydrolases_N"/>
</dbReference>
<evidence type="ECO:0000256" key="9">
    <source>
        <dbReference type="PIRSR" id="PIRSR000485-1"/>
    </source>
</evidence>
<feature type="binding site" evidence="7 11">
    <location>
        <position position="469"/>
    </location>
    <ligand>
        <name>[4Fe-4S] cluster</name>
        <dbReference type="ChEBI" id="CHEBI:49883"/>
    </ligand>
</feature>
<dbReference type="HAMAP" id="MF_01931">
    <property type="entry name" value="PurF"/>
    <property type="match status" value="1"/>
</dbReference>
<keyword evidence="4 7" id="KW-0808">Transferase</keyword>
<feature type="active site" description="Nucleophile" evidence="7 9">
    <location>
        <position position="2"/>
    </location>
</feature>
<dbReference type="PROSITE" id="PS51278">
    <property type="entry name" value="GATASE_TYPE_2"/>
    <property type="match status" value="1"/>
</dbReference>
<feature type="binding site" evidence="7 10">
    <location>
        <position position="376"/>
    </location>
    <ligand>
        <name>Mg(2+)</name>
        <dbReference type="ChEBI" id="CHEBI:18420"/>
    </ligand>
</feature>
<comment type="function">
    <text evidence="7">Catalyzes the formation of phosphoribosylamine from phosphoribosylpyrophosphate (PRPP) and glutamine.</text>
</comment>
<keyword evidence="7 10" id="KW-0460">Magnesium</keyword>
<feature type="binding site" evidence="7 11">
    <location>
        <position position="256"/>
    </location>
    <ligand>
        <name>[4Fe-4S] cluster</name>
        <dbReference type="ChEBI" id="CHEBI:49883"/>
    </ligand>
</feature>
<evidence type="ECO:0000256" key="2">
    <source>
        <dbReference type="ARBA" id="ARBA00010138"/>
    </source>
</evidence>
<dbReference type="InterPro" id="IPR029057">
    <property type="entry name" value="PRTase-like"/>
</dbReference>
<dbReference type="GO" id="GO:0000287">
    <property type="term" value="F:magnesium ion binding"/>
    <property type="evidence" value="ECO:0007669"/>
    <property type="project" value="UniProtKB-UniRule"/>
</dbReference>
<evidence type="ECO:0000256" key="5">
    <source>
        <dbReference type="ARBA" id="ARBA00022755"/>
    </source>
</evidence>
<comment type="cofactor">
    <cofactor evidence="7 11">
        <name>[4Fe-4S] cluster</name>
        <dbReference type="ChEBI" id="CHEBI:49883"/>
    </cofactor>
    <text evidence="7 11">Binds 1 [4Fe-4S] cluster per subunit.</text>
</comment>
<evidence type="ECO:0000256" key="11">
    <source>
        <dbReference type="PIRSR" id="PIRSR000485-3"/>
    </source>
</evidence>
<comment type="pathway">
    <text evidence="1 7 8">Purine metabolism; IMP biosynthesis via de novo pathway; N(1)-(5-phospho-D-ribosyl)glycinamide from 5-phospho-alpha-D-ribose 1-diphosphate: step 1/2.</text>
</comment>
<evidence type="ECO:0000259" key="12">
    <source>
        <dbReference type="PROSITE" id="PS51278"/>
    </source>
</evidence>
<dbReference type="PIRSF" id="PIRSF000485">
    <property type="entry name" value="Amd_phspho_trans"/>
    <property type="match status" value="1"/>
</dbReference>
<keyword evidence="7 11" id="KW-0408">Iron</keyword>
<evidence type="ECO:0000256" key="4">
    <source>
        <dbReference type="ARBA" id="ARBA00022679"/>
    </source>
</evidence>
<dbReference type="EC" id="2.4.2.14" evidence="7"/>
<evidence type="ECO:0000256" key="3">
    <source>
        <dbReference type="ARBA" id="ARBA00022676"/>
    </source>
</evidence>
<dbReference type="NCBIfam" id="TIGR01134">
    <property type="entry name" value="purF"/>
    <property type="match status" value="1"/>
</dbReference>
<dbReference type="GO" id="GO:0006189">
    <property type="term" value="P:'de novo' IMP biosynthetic process"/>
    <property type="evidence" value="ECO:0007669"/>
    <property type="project" value="UniProtKB-UniRule"/>
</dbReference>
<dbReference type="InterPro" id="IPR000836">
    <property type="entry name" value="PRTase_dom"/>
</dbReference>
<evidence type="ECO:0000256" key="10">
    <source>
        <dbReference type="PIRSR" id="PIRSR000485-2"/>
    </source>
</evidence>
<dbReference type="Gene3D" id="3.60.20.10">
    <property type="entry name" value="Glutamine Phosphoribosylpyrophosphate, subunit 1, domain 1"/>
    <property type="match status" value="1"/>
</dbReference>
<keyword evidence="5 7" id="KW-0658">Purine biosynthesis</keyword>
<protein>
    <recommendedName>
        <fullName evidence="7">Amidophosphoribosyltransferase</fullName>
        <shortName evidence="7">ATase</shortName>
        <ecNumber evidence="7">2.4.2.14</ecNumber>
    </recommendedName>
    <alternativeName>
        <fullName evidence="7">Glutamine phosphoribosylpyrophosphate amidotransferase</fullName>
        <shortName evidence="7">GPATase</shortName>
    </alternativeName>
</protein>
<dbReference type="GO" id="GO:0009113">
    <property type="term" value="P:purine nucleobase biosynthetic process"/>
    <property type="evidence" value="ECO:0007669"/>
    <property type="project" value="UniProtKB-UniRule"/>
</dbReference>
<dbReference type="AlphaFoldDB" id="A0A395LWA4"/>
<evidence type="ECO:0000256" key="8">
    <source>
        <dbReference type="PIRNR" id="PIRNR000485"/>
    </source>
</evidence>
<dbReference type="GO" id="GO:0004044">
    <property type="term" value="F:amidophosphoribosyltransferase activity"/>
    <property type="evidence" value="ECO:0007669"/>
    <property type="project" value="UniProtKB-UniRule"/>
</dbReference>
<feature type="binding site" evidence="7 10">
    <location>
        <position position="377"/>
    </location>
    <ligand>
        <name>Mg(2+)</name>
        <dbReference type="ChEBI" id="CHEBI:18420"/>
    </ligand>
</feature>
<dbReference type="InterPro" id="IPR035584">
    <property type="entry name" value="PurF_N"/>
</dbReference>
<evidence type="ECO:0000313" key="13">
    <source>
        <dbReference type="EMBL" id="RFM22881.1"/>
    </source>
</evidence>
<evidence type="ECO:0000256" key="1">
    <source>
        <dbReference type="ARBA" id="ARBA00005209"/>
    </source>
</evidence>
<dbReference type="PANTHER" id="PTHR11907">
    <property type="entry name" value="AMIDOPHOSPHORIBOSYLTRANSFERASE"/>
    <property type="match status" value="1"/>
</dbReference>
<keyword evidence="7" id="KW-0004">4Fe-4S</keyword>
<accession>A0A395LWA4</accession>
<dbReference type="Proteomes" id="UP000266389">
    <property type="component" value="Unassembled WGS sequence"/>
</dbReference>
<keyword evidence="7 11" id="KW-0411">Iron-sulfur</keyword>
<dbReference type="InterPro" id="IPR017932">
    <property type="entry name" value="GATase_2_dom"/>
</dbReference>
<dbReference type="Gene3D" id="3.40.50.2020">
    <property type="match status" value="1"/>
</dbReference>
<dbReference type="GO" id="GO:0051539">
    <property type="term" value="F:4 iron, 4 sulfur cluster binding"/>
    <property type="evidence" value="ECO:0007669"/>
    <property type="project" value="UniProtKB-KW"/>
</dbReference>
<feature type="domain" description="Glutamine amidotransferase type-2" evidence="12">
    <location>
        <begin position="2"/>
        <end position="235"/>
    </location>
</feature>
<sequence length="493" mass="54797">MCGVFGIYNSPTAAIDTFYGLYALQHRGQEGAGIVVSDFDTEKQKPVFRSHKGLGLVSEVFRDEQIFSHLKGKAAIGHNRYSTAGSAKTIQNIQPFSVSYKGGHLALGHNGNLSNHRTLRKQLSEDGVIFQATSDTEVILHLIARSKAPTTLERIYDALTQVQGAYSLVILTDDALIAARDPLGFRPLALGIKKPRDKKAKPAYLLASETCAFDLIGAKYEREIMPGEILMIDQNTVETGEFKTMYLPHSPRKARCIFEYVYFSRPDSIVFGESVDKVRRKLGKNLALEAGLKPEKDEKYVTVISVPDSSNTAALGFVTESNKHGLSARLEIGLIRNHYIGRTFIQPGEVDRQLKVRAKYNIVRGILRNRRIVVVDDSIVRGTTSKMLVQLLREAHPKEIHMRISSPPIMNPCFYGMDFPTRDKLIAHQLGGDVQKICQELGVDSLAYLSYKGLLQSVPKYEGEQGSYCTACFSGNYPVPIDDAATEKEEHDI</sequence>
<dbReference type="CDD" id="cd06223">
    <property type="entry name" value="PRTases_typeI"/>
    <property type="match status" value="1"/>
</dbReference>
<dbReference type="Pfam" id="PF13522">
    <property type="entry name" value="GATase_6"/>
    <property type="match status" value="1"/>
</dbReference>
<name>A0A395LWA4_9BACT</name>
<dbReference type="SUPFAM" id="SSF53271">
    <property type="entry name" value="PRTase-like"/>
    <property type="match status" value="1"/>
</dbReference>
<dbReference type="UniPathway" id="UPA00074">
    <property type="reaction ID" value="UER00124"/>
</dbReference>
<keyword evidence="7 10" id="KW-0479">Metal-binding</keyword>
<comment type="similarity">
    <text evidence="2 7 8">In the C-terminal section; belongs to the purine/pyrimidine phosphoribosyltransferase family.</text>
</comment>
<dbReference type="InterPro" id="IPR005854">
    <property type="entry name" value="PurF"/>
</dbReference>
<feature type="binding site" evidence="7 10">
    <location>
        <position position="309"/>
    </location>
    <ligand>
        <name>Mg(2+)</name>
        <dbReference type="ChEBI" id="CHEBI:18420"/>
    </ligand>
</feature>
<comment type="cofactor">
    <cofactor evidence="7 10">
        <name>Mg(2+)</name>
        <dbReference type="ChEBI" id="CHEBI:18420"/>
    </cofactor>
    <text evidence="7 10">Binds 1 Mg(2+) ion per subunit.</text>
</comment>
<keyword evidence="6 7" id="KW-0315">Glutamine amidotransferase</keyword>
<reference evidence="13 14" key="1">
    <citation type="journal article" date="2011" name="ISME J.">
        <title>Community ecology of hot spring cyanobacterial mats: predominant populations and their functional potential.</title>
        <authorList>
            <person name="Klatt C.G."/>
            <person name="Wood J.M."/>
            <person name="Rusch D.B."/>
            <person name="Bateson M.M."/>
            <person name="Hamamura N."/>
            <person name="Heidelberg J.F."/>
            <person name="Grossman A.R."/>
            <person name="Bhaya D."/>
            <person name="Cohan F.M."/>
            <person name="Kuhl M."/>
            <person name="Bryant D.A."/>
            <person name="Ward D.M."/>
        </authorList>
    </citation>
    <scope>NUCLEOTIDE SEQUENCE [LARGE SCALE GENOMIC DNA]</scope>
    <source>
        <strain evidence="13">OS</strain>
    </source>
</reference>
<organism evidence="13 14">
    <name type="scientific">Candidatus Thermochlorobacter aerophilus</name>
    <dbReference type="NCBI Taxonomy" id="1868324"/>
    <lineage>
        <taxon>Bacteria</taxon>
        <taxon>Pseudomonadati</taxon>
        <taxon>Chlorobiota</taxon>
        <taxon>Chlorobiia</taxon>
        <taxon>Chlorobiales</taxon>
        <taxon>Candidatus Thermochlorobacteriaceae</taxon>
        <taxon>Candidatus Thermochlorobacter</taxon>
    </lineage>
</organism>
<dbReference type="EMBL" id="PHFL01000072">
    <property type="protein sequence ID" value="RFM22881.1"/>
    <property type="molecule type" value="Genomic_DNA"/>
</dbReference>
<gene>
    <name evidence="7" type="primary">purF</name>
    <name evidence="13" type="ORF">D0433_13760</name>
</gene>
<comment type="caution">
    <text evidence="13">The sequence shown here is derived from an EMBL/GenBank/DDBJ whole genome shotgun (WGS) entry which is preliminary data.</text>
</comment>
<feature type="binding site" evidence="7 11">
    <location>
        <position position="472"/>
    </location>
    <ligand>
        <name>[4Fe-4S] cluster</name>
        <dbReference type="ChEBI" id="CHEBI:49883"/>
    </ligand>
</feature>
<dbReference type="CDD" id="cd00715">
    <property type="entry name" value="GPATase_N"/>
    <property type="match status" value="1"/>
</dbReference>
<evidence type="ECO:0000256" key="6">
    <source>
        <dbReference type="ARBA" id="ARBA00022962"/>
    </source>
</evidence>
<feature type="binding site" evidence="7 11">
    <location>
        <position position="413"/>
    </location>
    <ligand>
        <name>[4Fe-4S] cluster</name>
        <dbReference type="ChEBI" id="CHEBI:49883"/>
    </ligand>
</feature>
<evidence type="ECO:0000313" key="14">
    <source>
        <dbReference type="Proteomes" id="UP000266389"/>
    </source>
</evidence>
<proteinExistence type="inferred from homology"/>
<comment type="catalytic activity">
    <reaction evidence="7 8">
        <text>5-phospho-beta-D-ribosylamine + L-glutamate + diphosphate = 5-phospho-alpha-D-ribose 1-diphosphate + L-glutamine + H2O</text>
        <dbReference type="Rhea" id="RHEA:14905"/>
        <dbReference type="ChEBI" id="CHEBI:15377"/>
        <dbReference type="ChEBI" id="CHEBI:29985"/>
        <dbReference type="ChEBI" id="CHEBI:33019"/>
        <dbReference type="ChEBI" id="CHEBI:58017"/>
        <dbReference type="ChEBI" id="CHEBI:58359"/>
        <dbReference type="ChEBI" id="CHEBI:58681"/>
        <dbReference type="EC" id="2.4.2.14"/>
    </reaction>
</comment>
<keyword evidence="3 7" id="KW-0328">Glycosyltransferase</keyword>
<dbReference type="SUPFAM" id="SSF56235">
    <property type="entry name" value="N-terminal nucleophile aminohydrolases (Ntn hydrolases)"/>
    <property type="match status" value="1"/>
</dbReference>
<evidence type="ECO:0000256" key="7">
    <source>
        <dbReference type="HAMAP-Rule" id="MF_01931"/>
    </source>
</evidence>